<accession>A0A0D2IKH8</accession>
<dbReference type="AlphaFoldDB" id="A0A0D2IKH8"/>
<dbReference type="GeneID" id="25295360"/>
<dbReference type="HOGENOM" id="CLU_1778491_0_0_1"/>
<proteinExistence type="predicted"/>
<dbReference type="VEuPathDB" id="FungiDB:Z518_07289"/>
<dbReference type="Proteomes" id="UP000053617">
    <property type="component" value="Unassembled WGS sequence"/>
</dbReference>
<reference evidence="1 2" key="1">
    <citation type="submission" date="2015-01" db="EMBL/GenBank/DDBJ databases">
        <title>The Genome Sequence of Rhinocladiella mackenzie CBS 650.93.</title>
        <authorList>
            <consortium name="The Broad Institute Genomics Platform"/>
            <person name="Cuomo C."/>
            <person name="de Hoog S."/>
            <person name="Gorbushina A."/>
            <person name="Stielow B."/>
            <person name="Teixiera M."/>
            <person name="Abouelleil A."/>
            <person name="Chapman S.B."/>
            <person name="Priest M."/>
            <person name="Young S.K."/>
            <person name="Wortman J."/>
            <person name="Nusbaum C."/>
            <person name="Birren B."/>
        </authorList>
    </citation>
    <scope>NUCLEOTIDE SEQUENCE [LARGE SCALE GENOMIC DNA]</scope>
    <source>
        <strain evidence="1 2">CBS 650.93</strain>
    </source>
</reference>
<evidence type="ECO:0000313" key="1">
    <source>
        <dbReference type="EMBL" id="KIX03736.1"/>
    </source>
</evidence>
<sequence length="146" mass="16459">MEICRADVKWAIANAKGYRYGAHRETDQVRDQGKYAEKTKKNHNATLERYLPWHLGRLRYDAVQCEQPIHLDPDSPLLSPPCELATLDINDKGSDLDPTDDPLLLDDTSTHIADSDSNALPVYSLASPVGFGDGRKRLQWRDSGRQ</sequence>
<organism evidence="1 2">
    <name type="scientific">Rhinocladiella mackenziei CBS 650.93</name>
    <dbReference type="NCBI Taxonomy" id="1442369"/>
    <lineage>
        <taxon>Eukaryota</taxon>
        <taxon>Fungi</taxon>
        <taxon>Dikarya</taxon>
        <taxon>Ascomycota</taxon>
        <taxon>Pezizomycotina</taxon>
        <taxon>Eurotiomycetes</taxon>
        <taxon>Chaetothyriomycetidae</taxon>
        <taxon>Chaetothyriales</taxon>
        <taxon>Herpotrichiellaceae</taxon>
        <taxon>Rhinocladiella</taxon>
    </lineage>
</organism>
<dbReference type="RefSeq" id="XP_013270872.1">
    <property type="nucleotide sequence ID" value="XM_013415418.1"/>
</dbReference>
<keyword evidence="2" id="KW-1185">Reference proteome</keyword>
<gene>
    <name evidence="1" type="ORF">Z518_07289</name>
</gene>
<name>A0A0D2IKH8_9EURO</name>
<evidence type="ECO:0000313" key="2">
    <source>
        <dbReference type="Proteomes" id="UP000053617"/>
    </source>
</evidence>
<protein>
    <submittedName>
        <fullName evidence="1">Uncharacterized protein</fullName>
    </submittedName>
</protein>
<dbReference type="EMBL" id="KN847479">
    <property type="protein sequence ID" value="KIX03736.1"/>
    <property type="molecule type" value="Genomic_DNA"/>
</dbReference>